<feature type="compositionally biased region" description="Low complexity" evidence="1">
    <location>
        <begin position="58"/>
        <end position="70"/>
    </location>
</feature>
<evidence type="ECO:0000313" key="2">
    <source>
        <dbReference type="EMBL" id="THV06620.1"/>
    </source>
</evidence>
<organism evidence="2 3">
    <name type="scientific">Dendrothele bispora (strain CBS 962.96)</name>
    <dbReference type="NCBI Taxonomy" id="1314807"/>
    <lineage>
        <taxon>Eukaryota</taxon>
        <taxon>Fungi</taxon>
        <taxon>Dikarya</taxon>
        <taxon>Basidiomycota</taxon>
        <taxon>Agaricomycotina</taxon>
        <taxon>Agaricomycetes</taxon>
        <taxon>Agaricomycetidae</taxon>
        <taxon>Agaricales</taxon>
        <taxon>Agaricales incertae sedis</taxon>
        <taxon>Dendrothele</taxon>
    </lineage>
</organism>
<evidence type="ECO:0000313" key="3">
    <source>
        <dbReference type="Proteomes" id="UP000297245"/>
    </source>
</evidence>
<evidence type="ECO:0000256" key="1">
    <source>
        <dbReference type="SAM" id="MobiDB-lite"/>
    </source>
</evidence>
<keyword evidence="3" id="KW-1185">Reference proteome</keyword>
<feature type="compositionally biased region" description="Low complexity" evidence="1">
    <location>
        <begin position="11"/>
        <end position="39"/>
    </location>
</feature>
<reference evidence="2 3" key="1">
    <citation type="journal article" date="2019" name="Nat. Ecol. Evol.">
        <title>Megaphylogeny resolves global patterns of mushroom evolution.</title>
        <authorList>
            <person name="Varga T."/>
            <person name="Krizsan K."/>
            <person name="Foldi C."/>
            <person name="Dima B."/>
            <person name="Sanchez-Garcia M."/>
            <person name="Sanchez-Ramirez S."/>
            <person name="Szollosi G.J."/>
            <person name="Szarkandi J.G."/>
            <person name="Papp V."/>
            <person name="Albert L."/>
            <person name="Andreopoulos W."/>
            <person name="Angelini C."/>
            <person name="Antonin V."/>
            <person name="Barry K.W."/>
            <person name="Bougher N.L."/>
            <person name="Buchanan P."/>
            <person name="Buyck B."/>
            <person name="Bense V."/>
            <person name="Catcheside P."/>
            <person name="Chovatia M."/>
            <person name="Cooper J."/>
            <person name="Damon W."/>
            <person name="Desjardin D."/>
            <person name="Finy P."/>
            <person name="Geml J."/>
            <person name="Haridas S."/>
            <person name="Hughes K."/>
            <person name="Justo A."/>
            <person name="Karasinski D."/>
            <person name="Kautmanova I."/>
            <person name="Kiss B."/>
            <person name="Kocsube S."/>
            <person name="Kotiranta H."/>
            <person name="LaButti K.M."/>
            <person name="Lechner B.E."/>
            <person name="Liimatainen K."/>
            <person name="Lipzen A."/>
            <person name="Lukacs Z."/>
            <person name="Mihaltcheva S."/>
            <person name="Morgado L.N."/>
            <person name="Niskanen T."/>
            <person name="Noordeloos M.E."/>
            <person name="Ohm R.A."/>
            <person name="Ortiz-Santana B."/>
            <person name="Ovrebo C."/>
            <person name="Racz N."/>
            <person name="Riley R."/>
            <person name="Savchenko A."/>
            <person name="Shiryaev A."/>
            <person name="Soop K."/>
            <person name="Spirin V."/>
            <person name="Szebenyi C."/>
            <person name="Tomsovsky M."/>
            <person name="Tulloss R.E."/>
            <person name="Uehling J."/>
            <person name="Grigoriev I.V."/>
            <person name="Vagvolgyi C."/>
            <person name="Papp T."/>
            <person name="Martin F.M."/>
            <person name="Miettinen O."/>
            <person name="Hibbett D.S."/>
            <person name="Nagy L.G."/>
        </authorList>
    </citation>
    <scope>NUCLEOTIDE SEQUENCE [LARGE SCALE GENOMIC DNA]</scope>
    <source>
        <strain evidence="2 3">CBS 962.96</strain>
    </source>
</reference>
<feature type="compositionally biased region" description="Basic and acidic residues" evidence="1">
    <location>
        <begin position="192"/>
        <end position="202"/>
    </location>
</feature>
<feature type="region of interest" description="Disordered" evidence="1">
    <location>
        <begin position="1"/>
        <end position="43"/>
    </location>
</feature>
<sequence>MHTSRPVYVKTTTAPSAPSGTSSTHKISASSTSTTGTQQSEDELYTLSTYGDISHSEISFIPSISSGIDSPSRRERREQSYRKSTKRPTPPCWRKNSKKSPVTVFTLYERLAALKVGDEEQADVKDDGKESDHKDNQNQCYKEKTATPVSTGRPRTRSRAVSAQTVVDLETASPSPASRLHDIADISSDAPSSDKRHERAQRSLDTGSITEGYRRSARLSDRRRLLESILTETSRDH</sequence>
<feature type="compositionally biased region" description="Basic and acidic residues" evidence="1">
    <location>
        <begin position="212"/>
        <end position="222"/>
    </location>
</feature>
<feature type="compositionally biased region" description="Basic and acidic residues" evidence="1">
    <location>
        <begin position="116"/>
        <end position="145"/>
    </location>
</feature>
<protein>
    <submittedName>
        <fullName evidence="2">Uncharacterized protein</fullName>
    </submittedName>
</protein>
<proteinExistence type="predicted"/>
<dbReference type="AlphaFoldDB" id="A0A4S8MTT1"/>
<feature type="region of interest" description="Disordered" evidence="1">
    <location>
        <begin position="58"/>
        <end position="98"/>
    </location>
</feature>
<name>A0A4S8MTT1_DENBC</name>
<dbReference type="Proteomes" id="UP000297245">
    <property type="component" value="Unassembled WGS sequence"/>
</dbReference>
<feature type="compositionally biased region" description="Basic and acidic residues" evidence="1">
    <location>
        <begin position="71"/>
        <end position="81"/>
    </location>
</feature>
<accession>A0A4S8MTT1</accession>
<dbReference type="EMBL" id="ML179041">
    <property type="protein sequence ID" value="THV06620.1"/>
    <property type="molecule type" value="Genomic_DNA"/>
</dbReference>
<gene>
    <name evidence="2" type="ORF">K435DRAFT_833968</name>
</gene>
<feature type="region of interest" description="Disordered" evidence="1">
    <location>
        <begin position="116"/>
        <end position="222"/>
    </location>
</feature>